<feature type="compositionally biased region" description="Basic and acidic residues" evidence="1">
    <location>
        <begin position="73"/>
        <end position="89"/>
    </location>
</feature>
<evidence type="ECO:0000313" key="4">
    <source>
        <dbReference type="Proteomes" id="UP001230268"/>
    </source>
</evidence>
<keyword evidence="2" id="KW-1133">Transmembrane helix</keyword>
<keyword evidence="4" id="KW-1185">Reference proteome</keyword>
<dbReference type="EMBL" id="JAVEPI010000003">
    <property type="protein sequence ID" value="KAK1442815.1"/>
    <property type="molecule type" value="Genomic_DNA"/>
</dbReference>
<keyword evidence="2" id="KW-0472">Membrane</keyword>
<organism evidence="3 4">
    <name type="scientific">Babesia gibsoni</name>
    <dbReference type="NCBI Taxonomy" id="33632"/>
    <lineage>
        <taxon>Eukaryota</taxon>
        <taxon>Sar</taxon>
        <taxon>Alveolata</taxon>
        <taxon>Apicomplexa</taxon>
        <taxon>Aconoidasida</taxon>
        <taxon>Piroplasmida</taxon>
        <taxon>Babesiidae</taxon>
        <taxon>Babesia</taxon>
    </lineage>
</organism>
<evidence type="ECO:0000256" key="2">
    <source>
        <dbReference type="SAM" id="Phobius"/>
    </source>
</evidence>
<comment type="caution">
    <text evidence="3">The sequence shown here is derived from an EMBL/GenBank/DDBJ whole genome shotgun (WGS) entry which is preliminary data.</text>
</comment>
<name>A0AAD8P8U7_BABGI</name>
<feature type="transmembrane region" description="Helical" evidence="2">
    <location>
        <begin position="41"/>
        <end position="64"/>
    </location>
</feature>
<reference evidence="3" key="1">
    <citation type="submission" date="2023-08" db="EMBL/GenBank/DDBJ databases">
        <title>Draft sequence of the Babesia gibsoni genome.</title>
        <authorList>
            <person name="Yamagishi J.Y."/>
            <person name="Xuan X.X."/>
        </authorList>
    </citation>
    <scope>NUCLEOTIDE SEQUENCE</scope>
    <source>
        <strain evidence="3">Azabu</strain>
    </source>
</reference>
<proteinExistence type="predicted"/>
<gene>
    <name evidence="3" type="ORF">BgAZ_303330</name>
</gene>
<protein>
    <submittedName>
        <fullName evidence="3">Uncharacterized protein</fullName>
    </submittedName>
</protein>
<sequence>MHFKRWFGSHAHHRVEPPKNVGVVFDNRATPIRFSLPFKPWMFLCMVGFSGAMCGNYFFTNFVLRKNPPNPPRDPDEMPPERHPHTPDE</sequence>
<keyword evidence="2" id="KW-0812">Transmembrane</keyword>
<dbReference type="AlphaFoldDB" id="A0AAD8P8U7"/>
<evidence type="ECO:0000256" key="1">
    <source>
        <dbReference type="SAM" id="MobiDB-lite"/>
    </source>
</evidence>
<dbReference type="Proteomes" id="UP001230268">
    <property type="component" value="Unassembled WGS sequence"/>
</dbReference>
<evidence type="ECO:0000313" key="3">
    <source>
        <dbReference type="EMBL" id="KAK1442815.1"/>
    </source>
</evidence>
<accession>A0AAD8P8U7</accession>
<feature type="region of interest" description="Disordered" evidence="1">
    <location>
        <begin position="68"/>
        <end position="89"/>
    </location>
</feature>